<feature type="region of interest" description="Disordered" evidence="1">
    <location>
        <begin position="49"/>
        <end position="69"/>
    </location>
</feature>
<protein>
    <submittedName>
        <fullName evidence="2">Uncharacterized protein</fullName>
    </submittedName>
</protein>
<reference evidence="2 3" key="1">
    <citation type="journal article" date="2018" name="Science">
        <title>The opium poppy genome and morphinan production.</title>
        <authorList>
            <person name="Guo L."/>
            <person name="Winzer T."/>
            <person name="Yang X."/>
            <person name="Li Y."/>
            <person name="Ning Z."/>
            <person name="He Z."/>
            <person name="Teodor R."/>
            <person name="Lu Y."/>
            <person name="Bowser T.A."/>
            <person name="Graham I.A."/>
            <person name="Ye K."/>
        </authorList>
    </citation>
    <scope>NUCLEOTIDE SEQUENCE [LARGE SCALE GENOMIC DNA]</scope>
    <source>
        <strain evidence="3">cv. HN1</strain>
        <tissue evidence="2">Leaves</tissue>
    </source>
</reference>
<sequence>MKSNTITLYRSYQKKGKWNYIDLRGEIIVTTISKIRVFSLFIENSDHKPPSDFGIGKQNSPTVKEEEPRPRRLYRRVFLNRMRNGTQAPLRIELHKTPKEDQKSEPSLSLLCSKEASSESNYKLQHIASKLSRLDDDVELAASMPLTKLHYQLTAANKSMSYLKALEKAA</sequence>
<dbReference type="AlphaFoldDB" id="A0A4Y7KKA0"/>
<keyword evidence="3" id="KW-1185">Reference proteome</keyword>
<dbReference type="Gramene" id="RZC72315">
    <property type="protein sequence ID" value="RZC72315"/>
    <property type="gene ID" value="C5167_035462"/>
</dbReference>
<gene>
    <name evidence="2" type="ORF">C5167_035462</name>
</gene>
<evidence type="ECO:0000313" key="3">
    <source>
        <dbReference type="Proteomes" id="UP000316621"/>
    </source>
</evidence>
<dbReference type="EMBL" id="CM010721">
    <property type="protein sequence ID" value="RZC72315.1"/>
    <property type="molecule type" value="Genomic_DNA"/>
</dbReference>
<name>A0A4Y7KKA0_PAPSO</name>
<organism evidence="2 3">
    <name type="scientific">Papaver somniferum</name>
    <name type="common">Opium poppy</name>
    <dbReference type="NCBI Taxonomy" id="3469"/>
    <lineage>
        <taxon>Eukaryota</taxon>
        <taxon>Viridiplantae</taxon>
        <taxon>Streptophyta</taxon>
        <taxon>Embryophyta</taxon>
        <taxon>Tracheophyta</taxon>
        <taxon>Spermatophyta</taxon>
        <taxon>Magnoliopsida</taxon>
        <taxon>Ranunculales</taxon>
        <taxon>Papaveraceae</taxon>
        <taxon>Papaveroideae</taxon>
        <taxon>Papaver</taxon>
    </lineage>
</organism>
<evidence type="ECO:0000313" key="2">
    <source>
        <dbReference type="EMBL" id="RZC72315.1"/>
    </source>
</evidence>
<proteinExistence type="predicted"/>
<evidence type="ECO:0000256" key="1">
    <source>
        <dbReference type="SAM" id="MobiDB-lite"/>
    </source>
</evidence>
<accession>A0A4Y7KKA0</accession>
<dbReference type="Proteomes" id="UP000316621">
    <property type="component" value="Chromosome 7"/>
</dbReference>